<keyword evidence="1" id="KW-0812">Transmembrane</keyword>
<evidence type="ECO:0000313" key="3">
    <source>
        <dbReference type="Proteomes" id="UP000683925"/>
    </source>
</evidence>
<reference evidence="2" key="1">
    <citation type="submission" date="2021-01" db="EMBL/GenBank/DDBJ databases">
        <authorList>
            <consortium name="Genoscope - CEA"/>
            <person name="William W."/>
        </authorList>
    </citation>
    <scope>NUCLEOTIDE SEQUENCE</scope>
</reference>
<proteinExistence type="predicted"/>
<gene>
    <name evidence="2" type="ORF">POCTA_138.1.T1010216</name>
</gene>
<keyword evidence="3" id="KW-1185">Reference proteome</keyword>
<comment type="caution">
    <text evidence="2">The sequence shown here is derived from an EMBL/GenBank/DDBJ whole genome shotgun (WGS) entry which is preliminary data.</text>
</comment>
<sequence length="107" mass="12818">MRMLKIQHRVFCNSIFLGLTEILLYCLIKIIASQCQMYLYAIRALLHQNVYYQNKHYIHLLCEKLTSSMNHNYISHSCLQHQNAFQTSRCHHHYNQRVLNCVICTFV</sequence>
<keyword evidence="1" id="KW-1133">Transmembrane helix</keyword>
<evidence type="ECO:0000313" key="2">
    <source>
        <dbReference type="EMBL" id="CAD8192290.1"/>
    </source>
</evidence>
<dbReference type="AlphaFoldDB" id="A0A8S1WUL7"/>
<protein>
    <submittedName>
        <fullName evidence="2">Uncharacterized protein</fullName>
    </submittedName>
</protein>
<organism evidence="2 3">
    <name type="scientific">Paramecium octaurelia</name>
    <dbReference type="NCBI Taxonomy" id="43137"/>
    <lineage>
        <taxon>Eukaryota</taxon>
        <taxon>Sar</taxon>
        <taxon>Alveolata</taxon>
        <taxon>Ciliophora</taxon>
        <taxon>Intramacronucleata</taxon>
        <taxon>Oligohymenophorea</taxon>
        <taxon>Peniculida</taxon>
        <taxon>Parameciidae</taxon>
        <taxon>Paramecium</taxon>
    </lineage>
</organism>
<name>A0A8S1WUL7_PAROT</name>
<dbReference type="Proteomes" id="UP000683925">
    <property type="component" value="Unassembled WGS sequence"/>
</dbReference>
<dbReference type="EMBL" id="CAJJDP010000101">
    <property type="protein sequence ID" value="CAD8192290.1"/>
    <property type="molecule type" value="Genomic_DNA"/>
</dbReference>
<keyword evidence="1" id="KW-0472">Membrane</keyword>
<feature type="transmembrane region" description="Helical" evidence="1">
    <location>
        <begin position="12"/>
        <end position="32"/>
    </location>
</feature>
<accession>A0A8S1WUL7</accession>
<evidence type="ECO:0000256" key="1">
    <source>
        <dbReference type="SAM" id="Phobius"/>
    </source>
</evidence>